<evidence type="ECO:0000256" key="11">
    <source>
        <dbReference type="RuleBase" id="RU003357"/>
    </source>
</evidence>
<evidence type="ECO:0000256" key="9">
    <source>
        <dbReference type="ARBA" id="ARBA00023237"/>
    </source>
</evidence>
<evidence type="ECO:0000256" key="8">
    <source>
        <dbReference type="ARBA" id="ARBA00023136"/>
    </source>
</evidence>
<keyword evidence="2 10" id="KW-0813">Transport</keyword>
<evidence type="ECO:0000256" key="1">
    <source>
        <dbReference type="ARBA" id="ARBA00004571"/>
    </source>
</evidence>
<name>A0A059G633_9PROT</name>
<dbReference type="AlphaFoldDB" id="A0A059G633"/>
<evidence type="ECO:0000256" key="2">
    <source>
        <dbReference type="ARBA" id="ARBA00022448"/>
    </source>
</evidence>
<accession>A0A059G633</accession>
<keyword evidence="9 10" id="KW-0998">Cell outer membrane</keyword>
<dbReference type="GO" id="GO:0006826">
    <property type="term" value="P:iron ion transport"/>
    <property type="evidence" value="ECO:0007669"/>
    <property type="project" value="UniProtKB-KW"/>
</dbReference>
<dbReference type="InterPro" id="IPR036942">
    <property type="entry name" value="Beta-barrel_TonB_sf"/>
</dbReference>
<keyword evidence="4" id="KW-0410">Iron transport</keyword>
<keyword evidence="15" id="KW-1185">Reference proteome</keyword>
<organism evidence="14 15">
    <name type="scientific">Hyphomonas oceanitis SCH89</name>
    <dbReference type="NCBI Taxonomy" id="1280953"/>
    <lineage>
        <taxon>Bacteria</taxon>
        <taxon>Pseudomonadati</taxon>
        <taxon>Pseudomonadota</taxon>
        <taxon>Alphaproteobacteria</taxon>
        <taxon>Hyphomonadales</taxon>
        <taxon>Hyphomonadaceae</taxon>
        <taxon>Hyphomonas</taxon>
    </lineage>
</organism>
<dbReference type="eggNOG" id="COG4771">
    <property type="taxonomic scope" value="Bacteria"/>
</dbReference>
<comment type="caution">
    <text evidence="14">The sequence shown here is derived from an EMBL/GenBank/DDBJ whole genome shotgun (WGS) entry which is preliminary data.</text>
</comment>
<dbReference type="Pfam" id="PF07660">
    <property type="entry name" value="STN"/>
    <property type="match status" value="1"/>
</dbReference>
<dbReference type="PANTHER" id="PTHR47234">
    <property type="match status" value="1"/>
</dbReference>
<dbReference type="InterPro" id="IPR011662">
    <property type="entry name" value="Secretin/TonB_short_N"/>
</dbReference>
<feature type="compositionally biased region" description="Low complexity" evidence="12">
    <location>
        <begin position="133"/>
        <end position="143"/>
    </location>
</feature>
<dbReference type="EMBL" id="ARYL01000020">
    <property type="protein sequence ID" value="KDA01898.1"/>
    <property type="molecule type" value="Genomic_DNA"/>
</dbReference>
<dbReference type="OrthoDB" id="7614575at2"/>
<dbReference type="Pfam" id="PF07715">
    <property type="entry name" value="Plug"/>
    <property type="match status" value="1"/>
</dbReference>
<dbReference type="SMART" id="SM00965">
    <property type="entry name" value="STN"/>
    <property type="match status" value="1"/>
</dbReference>
<dbReference type="Proteomes" id="UP000024942">
    <property type="component" value="Unassembled WGS sequence"/>
</dbReference>
<dbReference type="PANTHER" id="PTHR47234:SF3">
    <property type="entry name" value="SECRETIN_TONB SHORT N-TERMINAL DOMAIN-CONTAINING PROTEIN"/>
    <property type="match status" value="1"/>
</dbReference>
<dbReference type="InterPro" id="IPR012910">
    <property type="entry name" value="Plug_dom"/>
</dbReference>
<evidence type="ECO:0000256" key="10">
    <source>
        <dbReference type="PROSITE-ProRule" id="PRU01360"/>
    </source>
</evidence>
<comment type="subcellular location">
    <subcellularLocation>
        <location evidence="1 10">Cell outer membrane</location>
        <topology evidence="1 10">Multi-pass membrane protein</topology>
    </subcellularLocation>
</comment>
<dbReference type="PROSITE" id="PS52016">
    <property type="entry name" value="TONB_DEPENDENT_REC_3"/>
    <property type="match status" value="1"/>
</dbReference>
<protein>
    <submittedName>
        <fullName evidence="14">TonB-dependent receptor</fullName>
    </submittedName>
</protein>
<dbReference type="InterPro" id="IPR000531">
    <property type="entry name" value="Beta-barrel_TonB"/>
</dbReference>
<evidence type="ECO:0000313" key="15">
    <source>
        <dbReference type="Proteomes" id="UP000024942"/>
    </source>
</evidence>
<evidence type="ECO:0000256" key="7">
    <source>
        <dbReference type="ARBA" id="ARBA00023077"/>
    </source>
</evidence>
<dbReference type="STRING" id="1280953.HOC_13314"/>
<keyword evidence="4" id="KW-0406">Ion transport</keyword>
<evidence type="ECO:0000256" key="12">
    <source>
        <dbReference type="SAM" id="MobiDB-lite"/>
    </source>
</evidence>
<keyword evidence="8 10" id="KW-0472">Membrane</keyword>
<keyword evidence="6" id="KW-0408">Iron</keyword>
<dbReference type="Gene3D" id="2.170.130.10">
    <property type="entry name" value="TonB-dependent receptor, plug domain"/>
    <property type="match status" value="1"/>
</dbReference>
<sequence length="923" mass="98026">MITASSFKRYFVSIAAVALAAGSPEGRAWADPFNASESVHLMIDEDTLGASLHAFGKQSGAQILFSETSVSGRAGVRLDGTYTAAAALEALLNGTDLEAVRGQGNTFIVRHRSNQKKETLKDPDLPRRVSDTPAVASDAEADASSPEPLMVDKIIVTGTSLRGITPESSPLQIYSRDDILGSGVTTTEQFIRTLPQNFGGGSTELAPSGLPGDSNSQFNNIFGSGANLRGLGSGGTLTLLNGNRLAPTSEIGDFVDLSLIPISALERVDVMTDGASSIYGGDAVAGVMNFILRDDFEGAETAVRYGAVTQGNLEEYRLSQTLGTAWQSGNVIATYEYFDRDNLSLADRPDIPVPTQTDGAPISNVGLFDLLPQQTRQSGLLSLRQSVNADLDVSVSGLYSKREADSLSVYASNTSSVLGFEASSELQSFSASATYTISPRWAVTLDSTYSNIHNIETAQTLLPEPFEPSVKVTHSDLYSADLRLNGDLWRIGGGTVKSALGVHVRRETFVNEQRGEGAERDGERDVSAVYGELLVPFFGSGNAVPGIQRLELNVSGRLDDYSDFGSTVNPKIGALWSPISGLIARGSYSESFAPPPLGRTGDLNRVAAVVPYSYILGLLGGIPAPDPSLEGVDYLQTSGTVADLEPETSRTYTAGIDFTRHTGRHDWSVRTNYYDIAFEGRLGSTPIPQNLPAVLAPSIAFNDPDAFPNGTIIFFPSAAELDALEASLSQPVIFLGGGNSLDNVGIINNSAVVRNLASTRTSGVDIQVDYATETDWGNISAGINANHILDFTQQASPTTPEVVVLDTYLNPVDLQLRAHVSVSVGGLAGNVFVNYADSYKTDETDTAAPIAAWTTIDTSLSYALGQRQNPWLDGTTFNLSVTNLLDQSPPHTPSVGTSRIAGFDPANASPLGRFVAIEIRKAF</sequence>
<feature type="domain" description="Secretin/TonB short N-terminal" evidence="13">
    <location>
        <begin position="61"/>
        <end position="112"/>
    </location>
</feature>
<dbReference type="GO" id="GO:0009279">
    <property type="term" value="C:cell outer membrane"/>
    <property type="evidence" value="ECO:0007669"/>
    <property type="project" value="UniProtKB-SubCell"/>
</dbReference>
<evidence type="ECO:0000256" key="3">
    <source>
        <dbReference type="ARBA" id="ARBA00022452"/>
    </source>
</evidence>
<proteinExistence type="inferred from homology"/>
<feature type="region of interest" description="Disordered" evidence="12">
    <location>
        <begin position="112"/>
        <end position="143"/>
    </location>
</feature>
<dbReference type="Pfam" id="PF00593">
    <property type="entry name" value="TonB_dep_Rec_b-barrel"/>
    <property type="match status" value="1"/>
</dbReference>
<keyword evidence="7 11" id="KW-0798">TonB box</keyword>
<dbReference type="Gene3D" id="2.40.170.20">
    <property type="entry name" value="TonB-dependent receptor, beta-barrel domain"/>
    <property type="match status" value="1"/>
</dbReference>
<evidence type="ECO:0000259" key="13">
    <source>
        <dbReference type="SMART" id="SM00965"/>
    </source>
</evidence>
<evidence type="ECO:0000256" key="5">
    <source>
        <dbReference type="ARBA" id="ARBA00022692"/>
    </source>
</evidence>
<keyword evidence="14" id="KW-0675">Receptor</keyword>
<dbReference type="SUPFAM" id="SSF56935">
    <property type="entry name" value="Porins"/>
    <property type="match status" value="1"/>
</dbReference>
<gene>
    <name evidence="14" type="ORF">HOC_13314</name>
</gene>
<keyword evidence="5 10" id="KW-0812">Transmembrane</keyword>
<comment type="similarity">
    <text evidence="10 11">Belongs to the TonB-dependent receptor family.</text>
</comment>
<dbReference type="RefSeq" id="WP_035539392.1">
    <property type="nucleotide sequence ID" value="NZ_ARYL01000020.1"/>
</dbReference>
<evidence type="ECO:0000256" key="6">
    <source>
        <dbReference type="ARBA" id="ARBA00023004"/>
    </source>
</evidence>
<evidence type="ECO:0000256" key="4">
    <source>
        <dbReference type="ARBA" id="ARBA00022496"/>
    </source>
</evidence>
<reference evidence="14 15" key="1">
    <citation type="journal article" date="2014" name="Antonie Van Leeuwenhoek">
        <title>Hyphomonas beringensis sp. nov. and Hyphomonas chukchiensis sp. nov., isolated from surface seawater of the Bering Sea and Chukchi Sea.</title>
        <authorList>
            <person name="Li C."/>
            <person name="Lai Q."/>
            <person name="Li G."/>
            <person name="Dong C."/>
            <person name="Wang J."/>
            <person name="Liao Y."/>
            <person name="Shao Z."/>
        </authorList>
    </citation>
    <scope>NUCLEOTIDE SEQUENCE [LARGE SCALE GENOMIC DNA]</scope>
    <source>
        <strain evidence="14 15">SCH89</strain>
    </source>
</reference>
<dbReference type="InterPro" id="IPR037066">
    <property type="entry name" value="Plug_dom_sf"/>
</dbReference>
<feature type="compositionally biased region" description="Basic and acidic residues" evidence="12">
    <location>
        <begin position="115"/>
        <end position="130"/>
    </location>
</feature>
<dbReference type="PATRIC" id="fig|1280953.3.peg.2680"/>
<dbReference type="Gene3D" id="3.55.50.30">
    <property type="match status" value="1"/>
</dbReference>
<evidence type="ECO:0000313" key="14">
    <source>
        <dbReference type="EMBL" id="KDA01898.1"/>
    </source>
</evidence>
<keyword evidence="3 10" id="KW-1134">Transmembrane beta strand</keyword>
<dbReference type="InterPro" id="IPR039426">
    <property type="entry name" value="TonB-dep_rcpt-like"/>
</dbReference>